<keyword evidence="3" id="KW-1185">Reference proteome</keyword>
<evidence type="ECO:0000313" key="3">
    <source>
        <dbReference type="Proteomes" id="UP001142292"/>
    </source>
</evidence>
<gene>
    <name evidence="2" type="ORF">GCM10017579_08410</name>
</gene>
<feature type="compositionally biased region" description="Low complexity" evidence="1">
    <location>
        <begin position="23"/>
        <end position="47"/>
    </location>
</feature>
<name>A0ABQ5SRP3_9ACTN</name>
<sequence>MPPRRGMQGLGQLGGGRRDIGHPPITGQQPAIGGQQGPLQPLPTRQPAASGSPQAGQPGEGIGGMFAQRPQRPTQLRPQNGRWTPRPYAQQAPNGAPEQRQDFFNPQGGQRDEAGPEQPQQPGQPPRSPRNPGWLPPRNNNL</sequence>
<feature type="compositionally biased region" description="Low complexity" evidence="1">
    <location>
        <begin position="68"/>
        <end position="79"/>
    </location>
</feature>
<reference evidence="2" key="1">
    <citation type="journal article" date="2014" name="Int. J. Syst. Evol. Microbiol.">
        <title>Complete genome of a new Firmicutes species belonging to the dominant human colonic microbiota ('Ruminococcus bicirculans') reveals two chromosomes and a selective capacity to utilize plant glucans.</title>
        <authorList>
            <consortium name="NISC Comparative Sequencing Program"/>
            <person name="Wegmann U."/>
            <person name="Louis P."/>
            <person name="Goesmann A."/>
            <person name="Henrissat B."/>
            <person name="Duncan S.H."/>
            <person name="Flint H.J."/>
        </authorList>
    </citation>
    <scope>NUCLEOTIDE SEQUENCE</scope>
    <source>
        <strain evidence="2">VKM Ac-1246</strain>
    </source>
</reference>
<proteinExistence type="predicted"/>
<organism evidence="2 3">
    <name type="scientific">Nocardioides luteus</name>
    <dbReference type="NCBI Taxonomy" id="1844"/>
    <lineage>
        <taxon>Bacteria</taxon>
        <taxon>Bacillati</taxon>
        <taxon>Actinomycetota</taxon>
        <taxon>Actinomycetes</taxon>
        <taxon>Propionibacteriales</taxon>
        <taxon>Nocardioidaceae</taxon>
        <taxon>Nocardioides</taxon>
    </lineage>
</organism>
<reference evidence="2" key="2">
    <citation type="submission" date="2023-01" db="EMBL/GenBank/DDBJ databases">
        <authorList>
            <person name="Sun Q."/>
            <person name="Evtushenko L."/>
        </authorList>
    </citation>
    <scope>NUCLEOTIDE SEQUENCE</scope>
    <source>
        <strain evidence="2">VKM Ac-1246</strain>
    </source>
</reference>
<dbReference type="EMBL" id="BSEL01000002">
    <property type="protein sequence ID" value="GLJ66805.1"/>
    <property type="molecule type" value="Genomic_DNA"/>
</dbReference>
<protein>
    <submittedName>
        <fullName evidence="2">Uncharacterized protein</fullName>
    </submittedName>
</protein>
<feature type="region of interest" description="Disordered" evidence="1">
    <location>
        <begin position="1"/>
        <end position="142"/>
    </location>
</feature>
<evidence type="ECO:0000313" key="2">
    <source>
        <dbReference type="EMBL" id="GLJ66805.1"/>
    </source>
</evidence>
<dbReference type="RefSeq" id="WP_271188344.1">
    <property type="nucleotide sequence ID" value="NZ_BSEL01000002.1"/>
</dbReference>
<accession>A0ABQ5SRP3</accession>
<dbReference type="Proteomes" id="UP001142292">
    <property type="component" value="Unassembled WGS sequence"/>
</dbReference>
<comment type="caution">
    <text evidence="2">The sequence shown here is derived from an EMBL/GenBank/DDBJ whole genome shotgun (WGS) entry which is preliminary data.</text>
</comment>
<evidence type="ECO:0000256" key="1">
    <source>
        <dbReference type="SAM" id="MobiDB-lite"/>
    </source>
</evidence>